<evidence type="ECO:0000313" key="5">
    <source>
        <dbReference type="Proteomes" id="UP001301958"/>
    </source>
</evidence>
<dbReference type="Proteomes" id="UP001301958">
    <property type="component" value="Unassembled WGS sequence"/>
</dbReference>
<dbReference type="InterPro" id="IPR051164">
    <property type="entry name" value="NmrA-like_oxidored"/>
</dbReference>
<dbReference type="EMBL" id="MU865508">
    <property type="protein sequence ID" value="KAK4221880.1"/>
    <property type="molecule type" value="Genomic_DNA"/>
</dbReference>
<sequence length="336" mass="36577">MSPKIITIVGATGFQGRGVLTSFINNPSYQIRAITRTPSSSSAQSLLSLDPNITLVKADITDLLALKLAFSGSNIIFAVTDFLAPMLAHNFDGAKAEGIETQQGINLALAAASTLDTLDHYIWSTLPDASGISGGKNPVPHMDGKASVDAYIRKSLPELLTKTTFLYVGVYSQAFTYPVLQPYLISTANKYLQFGYWAPDTPVFIIGNVSKNIGPFVKAAVEQGDKTRNGGVVLAVLPGKEGVIKAEELMKVWARAKGVEGMYVRVKDWEYKSLWPGWGEEVGSMFELWDLVRERSWTRVDDEGGKVLTAGDLGLSEGDFEGLEESFRGLVMPWEV</sequence>
<protein>
    <recommendedName>
        <fullName evidence="3">NmrA-like domain-containing protein</fullName>
    </recommendedName>
</protein>
<accession>A0AAN6YNR3</accession>
<keyword evidence="2" id="KW-0521">NADP</keyword>
<dbReference type="AlphaFoldDB" id="A0AAN6YNR3"/>
<comment type="caution">
    <text evidence="4">The sequence shown here is derived from an EMBL/GenBank/DDBJ whole genome shotgun (WGS) entry which is preliminary data.</text>
</comment>
<organism evidence="4 5">
    <name type="scientific">Podospora fimiseda</name>
    <dbReference type="NCBI Taxonomy" id="252190"/>
    <lineage>
        <taxon>Eukaryota</taxon>
        <taxon>Fungi</taxon>
        <taxon>Dikarya</taxon>
        <taxon>Ascomycota</taxon>
        <taxon>Pezizomycotina</taxon>
        <taxon>Sordariomycetes</taxon>
        <taxon>Sordariomycetidae</taxon>
        <taxon>Sordariales</taxon>
        <taxon>Podosporaceae</taxon>
        <taxon>Podospora</taxon>
    </lineage>
</organism>
<comment type="similarity">
    <text evidence="1">Belongs to the NmrA-type oxidoreductase family.</text>
</comment>
<name>A0AAN6YNR3_9PEZI</name>
<reference evidence="4" key="2">
    <citation type="submission" date="2023-05" db="EMBL/GenBank/DDBJ databases">
        <authorList>
            <consortium name="Lawrence Berkeley National Laboratory"/>
            <person name="Steindorff A."/>
            <person name="Hensen N."/>
            <person name="Bonometti L."/>
            <person name="Westerberg I."/>
            <person name="Brannstrom I.O."/>
            <person name="Guillou S."/>
            <person name="Cros-Aarteil S."/>
            <person name="Calhoun S."/>
            <person name="Haridas S."/>
            <person name="Kuo A."/>
            <person name="Mondo S."/>
            <person name="Pangilinan J."/>
            <person name="Riley R."/>
            <person name="Labutti K."/>
            <person name="Andreopoulos B."/>
            <person name="Lipzen A."/>
            <person name="Chen C."/>
            <person name="Yanf M."/>
            <person name="Daum C."/>
            <person name="Ng V."/>
            <person name="Clum A."/>
            <person name="Ohm R."/>
            <person name="Martin F."/>
            <person name="Silar P."/>
            <person name="Natvig D."/>
            <person name="Lalanne C."/>
            <person name="Gautier V."/>
            <person name="Ament-Velasquez S.L."/>
            <person name="Kruys A."/>
            <person name="Hutchinson M.I."/>
            <person name="Powell A.J."/>
            <person name="Barry K."/>
            <person name="Miller A.N."/>
            <person name="Grigoriev I.V."/>
            <person name="Debuchy R."/>
            <person name="Gladieux P."/>
            <person name="Thoren M.H."/>
            <person name="Johannesson H."/>
        </authorList>
    </citation>
    <scope>NUCLEOTIDE SEQUENCE</scope>
    <source>
        <strain evidence="4">CBS 990.96</strain>
    </source>
</reference>
<evidence type="ECO:0000256" key="1">
    <source>
        <dbReference type="ARBA" id="ARBA00006328"/>
    </source>
</evidence>
<dbReference type="InterPro" id="IPR036291">
    <property type="entry name" value="NAD(P)-bd_dom_sf"/>
</dbReference>
<dbReference type="Gene3D" id="3.40.50.720">
    <property type="entry name" value="NAD(P)-binding Rossmann-like Domain"/>
    <property type="match status" value="1"/>
</dbReference>
<proteinExistence type="inferred from homology"/>
<feature type="domain" description="NmrA-like" evidence="3">
    <location>
        <begin position="4"/>
        <end position="290"/>
    </location>
</feature>
<dbReference type="Pfam" id="PF05368">
    <property type="entry name" value="NmrA"/>
    <property type="match status" value="1"/>
</dbReference>
<dbReference type="InterPro" id="IPR008030">
    <property type="entry name" value="NmrA-like"/>
</dbReference>
<dbReference type="PANTHER" id="PTHR42748:SF28">
    <property type="entry name" value="NMRA-LIKE DOMAIN-CONTAINING PROTEIN"/>
    <property type="match status" value="1"/>
</dbReference>
<evidence type="ECO:0000259" key="3">
    <source>
        <dbReference type="Pfam" id="PF05368"/>
    </source>
</evidence>
<reference evidence="4" key="1">
    <citation type="journal article" date="2023" name="Mol. Phylogenet. Evol.">
        <title>Genome-scale phylogeny and comparative genomics of the fungal order Sordariales.</title>
        <authorList>
            <person name="Hensen N."/>
            <person name="Bonometti L."/>
            <person name="Westerberg I."/>
            <person name="Brannstrom I.O."/>
            <person name="Guillou S."/>
            <person name="Cros-Aarteil S."/>
            <person name="Calhoun S."/>
            <person name="Haridas S."/>
            <person name="Kuo A."/>
            <person name="Mondo S."/>
            <person name="Pangilinan J."/>
            <person name="Riley R."/>
            <person name="LaButti K."/>
            <person name="Andreopoulos B."/>
            <person name="Lipzen A."/>
            <person name="Chen C."/>
            <person name="Yan M."/>
            <person name="Daum C."/>
            <person name="Ng V."/>
            <person name="Clum A."/>
            <person name="Steindorff A."/>
            <person name="Ohm R.A."/>
            <person name="Martin F."/>
            <person name="Silar P."/>
            <person name="Natvig D.O."/>
            <person name="Lalanne C."/>
            <person name="Gautier V."/>
            <person name="Ament-Velasquez S.L."/>
            <person name="Kruys A."/>
            <person name="Hutchinson M.I."/>
            <person name="Powell A.J."/>
            <person name="Barry K."/>
            <person name="Miller A.N."/>
            <person name="Grigoriev I.V."/>
            <person name="Debuchy R."/>
            <person name="Gladieux P."/>
            <person name="Hiltunen Thoren M."/>
            <person name="Johannesson H."/>
        </authorList>
    </citation>
    <scope>NUCLEOTIDE SEQUENCE</scope>
    <source>
        <strain evidence="4">CBS 990.96</strain>
    </source>
</reference>
<dbReference type="GO" id="GO:0005634">
    <property type="term" value="C:nucleus"/>
    <property type="evidence" value="ECO:0007669"/>
    <property type="project" value="TreeGrafter"/>
</dbReference>
<keyword evidence="5" id="KW-1185">Reference proteome</keyword>
<evidence type="ECO:0000313" key="4">
    <source>
        <dbReference type="EMBL" id="KAK4221880.1"/>
    </source>
</evidence>
<evidence type="ECO:0000256" key="2">
    <source>
        <dbReference type="ARBA" id="ARBA00022857"/>
    </source>
</evidence>
<dbReference type="Gene3D" id="3.90.25.10">
    <property type="entry name" value="UDP-galactose 4-epimerase, domain 1"/>
    <property type="match status" value="1"/>
</dbReference>
<gene>
    <name evidence="4" type="ORF">QBC38DRAFT_549676</name>
</gene>
<dbReference type="SUPFAM" id="SSF51735">
    <property type="entry name" value="NAD(P)-binding Rossmann-fold domains"/>
    <property type="match status" value="1"/>
</dbReference>
<dbReference type="PANTHER" id="PTHR42748">
    <property type="entry name" value="NITROGEN METABOLITE REPRESSION PROTEIN NMRA FAMILY MEMBER"/>
    <property type="match status" value="1"/>
</dbReference>